<keyword evidence="7 11" id="KW-0694">RNA-binding</keyword>
<feature type="site" description="Interaction with tRNA" evidence="11">
    <location>
        <position position="340"/>
    </location>
</feature>
<evidence type="ECO:0000256" key="6">
    <source>
        <dbReference type="ARBA" id="ARBA00022840"/>
    </source>
</evidence>
<dbReference type="GO" id="GO:0002143">
    <property type="term" value="P:tRNA wobble position uridine thiolation"/>
    <property type="evidence" value="ECO:0007669"/>
    <property type="project" value="TreeGrafter"/>
</dbReference>
<protein>
    <recommendedName>
        <fullName evidence="11">tRNA-specific 2-thiouridylase MnmA</fullName>
        <ecNumber evidence="11">2.8.1.13</ecNumber>
    </recommendedName>
</protein>
<evidence type="ECO:0000256" key="4">
    <source>
        <dbReference type="ARBA" id="ARBA00022694"/>
    </source>
</evidence>
<dbReference type="Pfam" id="PF20259">
    <property type="entry name" value="tRNA_Me_trans_M"/>
    <property type="match status" value="1"/>
</dbReference>
<dbReference type="SUPFAM" id="SSF52402">
    <property type="entry name" value="Adenine nucleotide alpha hydrolases-like"/>
    <property type="match status" value="1"/>
</dbReference>
<dbReference type="PANTHER" id="PTHR11933">
    <property type="entry name" value="TRNA 5-METHYLAMINOMETHYL-2-THIOURIDYLATE -METHYLTRANSFERASE"/>
    <property type="match status" value="1"/>
</dbReference>
<dbReference type="NCBIfam" id="TIGR00420">
    <property type="entry name" value="trmU"/>
    <property type="match status" value="1"/>
</dbReference>
<feature type="region of interest" description="Interaction with tRNA" evidence="11">
    <location>
        <begin position="151"/>
        <end position="153"/>
    </location>
</feature>
<feature type="binding site" evidence="11">
    <location>
        <begin position="8"/>
        <end position="15"/>
    </location>
    <ligand>
        <name>ATP</name>
        <dbReference type="ChEBI" id="CHEBI:30616"/>
    </ligand>
</feature>
<dbReference type="STRING" id="258515.SAMN05192585_12936"/>
<dbReference type="NCBIfam" id="NF001138">
    <property type="entry name" value="PRK00143.1"/>
    <property type="match status" value="1"/>
</dbReference>
<evidence type="ECO:0000256" key="11">
    <source>
        <dbReference type="HAMAP-Rule" id="MF_00144"/>
    </source>
</evidence>
<comment type="similarity">
    <text evidence="11">Belongs to the MnmA/TRMU family.</text>
</comment>
<feature type="binding site" evidence="11">
    <location>
        <position position="127"/>
    </location>
    <ligand>
        <name>ATP</name>
        <dbReference type="ChEBI" id="CHEBI:30616"/>
    </ligand>
</feature>
<dbReference type="Pfam" id="PF03054">
    <property type="entry name" value="tRNA_Me_trans"/>
    <property type="match status" value="1"/>
</dbReference>
<keyword evidence="8" id="KW-1015">Disulfide bond</keyword>
<dbReference type="InterPro" id="IPR004506">
    <property type="entry name" value="MnmA-like"/>
</dbReference>
<keyword evidence="2 11" id="KW-0820">tRNA-binding</keyword>
<feature type="domain" description="tRNA-specific 2-thiouridylase MnmA-like central" evidence="13">
    <location>
        <begin position="211"/>
        <end position="273"/>
    </location>
</feature>
<feature type="region of interest" description="Interaction with tRNA" evidence="11">
    <location>
        <begin position="307"/>
        <end position="308"/>
    </location>
</feature>
<feature type="site" description="Interaction with tRNA" evidence="11">
    <location>
        <position position="128"/>
    </location>
</feature>
<gene>
    <name evidence="11" type="primary">mnmA</name>
    <name evidence="14" type="ORF">SAMN05192585_12936</name>
</gene>
<dbReference type="GO" id="GO:0005524">
    <property type="term" value="F:ATP binding"/>
    <property type="evidence" value="ECO:0007669"/>
    <property type="project" value="UniProtKB-KW"/>
</dbReference>
<comment type="catalytic activity">
    <reaction evidence="9 11">
        <text>S-sulfanyl-L-cysteinyl-[protein] + uridine(34) in tRNA + AH2 + ATP = 2-thiouridine(34) in tRNA + L-cysteinyl-[protein] + A + AMP + diphosphate + H(+)</text>
        <dbReference type="Rhea" id="RHEA:47032"/>
        <dbReference type="Rhea" id="RHEA-COMP:10131"/>
        <dbReference type="Rhea" id="RHEA-COMP:11726"/>
        <dbReference type="Rhea" id="RHEA-COMP:11727"/>
        <dbReference type="Rhea" id="RHEA-COMP:11728"/>
        <dbReference type="ChEBI" id="CHEBI:13193"/>
        <dbReference type="ChEBI" id="CHEBI:15378"/>
        <dbReference type="ChEBI" id="CHEBI:17499"/>
        <dbReference type="ChEBI" id="CHEBI:29950"/>
        <dbReference type="ChEBI" id="CHEBI:30616"/>
        <dbReference type="ChEBI" id="CHEBI:33019"/>
        <dbReference type="ChEBI" id="CHEBI:61963"/>
        <dbReference type="ChEBI" id="CHEBI:65315"/>
        <dbReference type="ChEBI" id="CHEBI:87170"/>
        <dbReference type="ChEBI" id="CHEBI:456215"/>
        <dbReference type="EC" id="2.8.1.13"/>
    </reaction>
</comment>
<proteinExistence type="inferred from homology"/>
<feature type="domain" description="tRNA-specific 2-thiouridylase MnmA-like C-terminal" evidence="12">
    <location>
        <begin position="281"/>
        <end position="356"/>
    </location>
</feature>
<feature type="binding site" evidence="11">
    <location>
        <position position="34"/>
    </location>
    <ligand>
        <name>ATP</name>
        <dbReference type="ChEBI" id="CHEBI:30616"/>
    </ligand>
</feature>
<name>A0A1H0DNQ9_9FIRM</name>
<dbReference type="InterPro" id="IPR046885">
    <property type="entry name" value="MnmA-like_C"/>
</dbReference>
<dbReference type="FunFam" id="3.40.50.620:FF:000115">
    <property type="entry name" value="tRNA-specific 2-thiouridylase MnmA"/>
    <property type="match status" value="1"/>
</dbReference>
<evidence type="ECO:0000256" key="9">
    <source>
        <dbReference type="ARBA" id="ARBA00051542"/>
    </source>
</evidence>
<organism evidence="14 15">
    <name type="scientific">Acetanaerobacterium elongatum</name>
    <dbReference type="NCBI Taxonomy" id="258515"/>
    <lineage>
        <taxon>Bacteria</taxon>
        <taxon>Bacillati</taxon>
        <taxon>Bacillota</taxon>
        <taxon>Clostridia</taxon>
        <taxon>Eubacteriales</taxon>
        <taxon>Oscillospiraceae</taxon>
        <taxon>Acetanaerobacterium</taxon>
    </lineage>
</organism>
<keyword evidence="1 11" id="KW-0963">Cytoplasm</keyword>
<dbReference type="Gene3D" id="3.40.50.620">
    <property type="entry name" value="HUPs"/>
    <property type="match status" value="1"/>
</dbReference>
<dbReference type="Gene3D" id="2.40.30.10">
    <property type="entry name" value="Translation factors"/>
    <property type="match status" value="1"/>
</dbReference>
<keyword evidence="5 11" id="KW-0547">Nucleotide-binding</keyword>
<evidence type="ECO:0000256" key="5">
    <source>
        <dbReference type="ARBA" id="ARBA00022741"/>
    </source>
</evidence>
<dbReference type="CDD" id="cd01998">
    <property type="entry name" value="MnmA_TRMU-like"/>
    <property type="match status" value="1"/>
</dbReference>
<dbReference type="EMBL" id="FNID01000029">
    <property type="protein sequence ID" value="SDN71676.1"/>
    <property type="molecule type" value="Genomic_DNA"/>
</dbReference>
<dbReference type="FunFam" id="2.30.30.280:FF:000001">
    <property type="entry name" value="tRNA-specific 2-thiouridylase MnmA"/>
    <property type="match status" value="1"/>
</dbReference>
<comment type="function">
    <text evidence="10 11">Catalyzes the 2-thiolation of uridine at the wobble position (U34) of tRNA, leading to the formation of s(2)U34.</text>
</comment>
<dbReference type="FunFam" id="2.40.30.10:FF:000023">
    <property type="entry name" value="tRNA-specific 2-thiouridylase MnmA"/>
    <property type="match status" value="1"/>
</dbReference>
<accession>A0A1H0DNQ9</accession>
<dbReference type="GO" id="GO:0005737">
    <property type="term" value="C:cytoplasm"/>
    <property type="evidence" value="ECO:0007669"/>
    <property type="project" value="UniProtKB-SubCell"/>
</dbReference>
<reference evidence="14 15" key="1">
    <citation type="submission" date="2016-10" db="EMBL/GenBank/DDBJ databases">
        <authorList>
            <person name="de Groot N.N."/>
        </authorList>
    </citation>
    <scope>NUCLEOTIDE SEQUENCE [LARGE SCALE GENOMIC DNA]</scope>
    <source>
        <strain evidence="14 15">CGMCC 1.5012</strain>
    </source>
</reference>
<sequence length="357" mass="39399">MAKRVMIGMSGGVDSSVAALLLKQQGYEVVGATFRLFNEGDLKLNGESRCCSLDDVNDARMVCDTIGIPHYVLNYKELFRKRVVDTFVQNYLKGITPNPCIDCNRYIKFEAFLQKARSMGIDYIATGHYARICRNDETGLYSLYRAQIRDKDQSYVLYHLNQHSLPYTLMPLGGYSKAEVRAIAEENGLVVSHKPDSQDICFVPDGDHVGFIKRYTGYKPQEGVFTNKDGKILGHHSGVQNFTIGQRKGLGVSLGRPVFVVDINAAANTVVLGEEQEVFSDILLAGDINMVSGMTIEQPFACMAKIRYSHKEAPATVSPIADGCLRVVFEAPQRAITKGQSVVFYNGDEVLGGGTII</sequence>
<evidence type="ECO:0000259" key="12">
    <source>
        <dbReference type="Pfam" id="PF20258"/>
    </source>
</evidence>
<dbReference type="GO" id="GO:0000049">
    <property type="term" value="F:tRNA binding"/>
    <property type="evidence" value="ECO:0007669"/>
    <property type="project" value="UniProtKB-KW"/>
</dbReference>
<dbReference type="OrthoDB" id="9800696at2"/>
<evidence type="ECO:0000256" key="7">
    <source>
        <dbReference type="ARBA" id="ARBA00022884"/>
    </source>
</evidence>
<dbReference type="InterPro" id="IPR014729">
    <property type="entry name" value="Rossmann-like_a/b/a_fold"/>
</dbReference>
<dbReference type="HAMAP" id="MF_00144">
    <property type="entry name" value="tRNA_thiouridyl_MnmA"/>
    <property type="match status" value="1"/>
</dbReference>
<dbReference type="PANTHER" id="PTHR11933:SF5">
    <property type="entry name" value="MITOCHONDRIAL TRNA-SPECIFIC 2-THIOURIDYLASE 1"/>
    <property type="match status" value="1"/>
</dbReference>
<dbReference type="RefSeq" id="WP_092641829.1">
    <property type="nucleotide sequence ID" value="NZ_FNID01000029.1"/>
</dbReference>
<evidence type="ECO:0000256" key="8">
    <source>
        <dbReference type="ARBA" id="ARBA00023157"/>
    </source>
</evidence>
<keyword evidence="15" id="KW-1185">Reference proteome</keyword>
<comment type="caution">
    <text evidence="11">Lacks conserved residue(s) required for the propagation of feature annotation.</text>
</comment>
<dbReference type="GO" id="GO:0103016">
    <property type="term" value="F:tRNA-uridine 2-sulfurtransferase activity"/>
    <property type="evidence" value="ECO:0007669"/>
    <property type="project" value="UniProtKB-EC"/>
</dbReference>
<dbReference type="EC" id="2.8.1.13" evidence="11"/>
<comment type="subcellular location">
    <subcellularLocation>
        <location evidence="11">Cytoplasm</location>
    </subcellularLocation>
</comment>
<evidence type="ECO:0000256" key="10">
    <source>
        <dbReference type="ARBA" id="ARBA00056575"/>
    </source>
</evidence>
<dbReference type="Pfam" id="PF20258">
    <property type="entry name" value="tRNA_Me_trans_C"/>
    <property type="match status" value="1"/>
</dbReference>
<feature type="active site" description="Nucleophile" evidence="11">
    <location>
        <position position="103"/>
    </location>
</feature>
<dbReference type="Proteomes" id="UP000199182">
    <property type="component" value="Unassembled WGS sequence"/>
</dbReference>
<dbReference type="InterPro" id="IPR046884">
    <property type="entry name" value="MnmA-like_central"/>
</dbReference>
<evidence type="ECO:0000256" key="2">
    <source>
        <dbReference type="ARBA" id="ARBA00022555"/>
    </source>
</evidence>
<dbReference type="InterPro" id="IPR023382">
    <property type="entry name" value="MnmA-like_central_sf"/>
</dbReference>
<dbReference type="Gene3D" id="2.30.30.280">
    <property type="entry name" value="Adenine nucleotide alpha hydrolases-like domains"/>
    <property type="match status" value="1"/>
</dbReference>
<evidence type="ECO:0000259" key="13">
    <source>
        <dbReference type="Pfam" id="PF20259"/>
    </source>
</evidence>
<keyword evidence="3 11" id="KW-0808">Transferase</keyword>
<keyword evidence="6 11" id="KW-0067">ATP-binding</keyword>
<evidence type="ECO:0000256" key="3">
    <source>
        <dbReference type="ARBA" id="ARBA00022679"/>
    </source>
</evidence>
<evidence type="ECO:0000313" key="14">
    <source>
        <dbReference type="EMBL" id="SDN71676.1"/>
    </source>
</evidence>
<dbReference type="AlphaFoldDB" id="A0A1H0DNQ9"/>
<keyword evidence="4 11" id="KW-0819">tRNA processing</keyword>
<evidence type="ECO:0000313" key="15">
    <source>
        <dbReference type="Proteomes" id="UP000199182"/>
    </source>
</evidence>
<evidence type="ECO:0000256" key="1">
    <source>
        <dbReference type="ARBA" id="ARBA00022490"/>
    </source>
</evidence>
<feature type="active site" description="Cysteine persulfide intermediate" evidence="11">
    <location>
        <position position="201"/>
    </location>
</feature>